<evidence type="ECO:0000313" key="2">
    <source>
        <dbReference type="Proteomes" id="UP000299102"/>
    </source>
</evidence>
<dbReference type="GO" id="GO:0003676">
    <property type="term" value="F:nucleic acid binding"/>
    <property type="evidence" value="ECO:0007669"/>
    <property type="project" value="InterPro"/>
</dbReference>
<reference evidence="1 2" key="1">
    <citation type="journal article" date="2019" name="Commun. Biol.">
        <title>The bagworm genome reveals a unique fibroin gene that provides high tensile strength.</title>
        <authorList>
            <person name="Kono N."/>
            <person name="Nakamura H."/>
            <person name="Ohtoshi R."/>
            <person name="Tomita M."/>
            <person name="Numata K."/>
            <person name="Arakawa K."/>
        </authorList>
    </citation>
    <scope>NUCLEOTIDE SEQUENCE [LARGE SCALE GENOMIC DNA]</scope>
</reference>
<dbReference type="Proteomes" id="UP000299102">
    <property type="component" value="Unassembled WGS sequence"/>
</dbReference>
<dbReference type="Gene3D" id="3.30.420.10">
    <property type="entry name" value="Ribonuclease H-like superfamily/Ribonuclease H"/>
    <property type="match status" value="1"/>
</dbReference>
<evidence type="ECO:0000313" key="1">
    <source>
        <dbReference type="EMBL" id="GBP82556.1"/>
    </source>
</evidence>
<name>A0A4C1Z1U1_EUMVA</name>
<gene>
    <name evidence="1" type="ORF">EVAR_91681_1</name>
</gene>
<dbReference type="PANTHER" id="PTHR47326:SF1">
    <property type="entry name" value="HTH PSQ-TYPE DOMAIN-CONTAINING PROTEIN"/>
    <property type="match status" value="1"/>
</dbReference>
<protein>
    <recommendedName>
        <fullName evidence="3">DUF4817 domain-containing protein</fullName>
    </recommendedName>
</protein>
<proteinExistence type="predicted"/>
<dbReference type="InterPro" id="IPR036397">
    <property type="entry name" value="RNaseH_sf"/>
</dbReference>
<organism evidence="1 2">
    <name type="scientific">Eumeta variegata</name>
    <name type="common">Bagworm moth</name>
    <name type="synonym">Eumeta japonica</name>
    <dbReference type="NCBI Taxonomy" id="151549"/>
    <lineage>
        <taxon>Eukaryota</taxon>
        <taxon>Metazoa</taxon>
        <taxon>Ecdysozoa</taxon>
        <taxon>Arthropoda</taxon>
        <taxon>Hexapoda</taxon>
        <taxon>Insecta</taxon>
        <taxon>Pterygota</taxon>
        <taxon>Neoptera</taxon>
        <taxon>Endopterygota</taxon>
        <taxon>Lepidoptera</taxon>
        <taxon>Glossata</taxon>
        <taxon>Ditrysia</taxon>
        <taxon>Tineoidea</taxon>
        <taxon>Psychidae</taxon>
        <taxon>Oiketicinae</taxon>
        <taxon>Eumeta</taxon>
    </lineage>
</organism>
<dbReference type="PANTHER" id="PTHR47326">
    <property type="entry name" value="TRANSPOSABLE ELEMENT TC3 TRANSPOSASE-LIKE PROTEIN"/>
    <property type="match status" value="1"/>
</dbReference>
<keyword evidence="2" id="KW-1185">Reference proteome</keyword>
<comment type="caution">
    <text evidence="1">The sequence shown here is derived from an EMBL/GenBank/DDBJ whole genome shotgun (WGS) entry which is preliminary data.</text>
</comment>
<evidence type="ECO:0008006" key="3">
    <source>
        <dbReference type="Google" id="ProtNLM"/>
    </source>
</evidence>
<dbReference type="AlphaFoldDB" id="A0A4C1Z1U1"/>
<dbReference type="EMBL" id="BGZK01001570">
    <property type="protein sequence ID" value="GBP82556.1"/>
    <property type="molecule type" value="Genomic_DNA"/>
</dbReference>
<dbReference type="OrthoDB" id="9971063at2759"/>
<accession>A0A4C1Z1U1</accession>
<sequence>MQMARRKGTRGTGAAPTVFWNQTAMERAFCISVFYRNNDSATVARCKFREHRNLRRPRTSRTEESIDVVQESVRENLTQSIRKHSKALKINVTANFKERLNFSNEMVNGFTLFNNVLFSDEAHFHINDHVNRQNCRYCSSENPRHKHQRPLHSTKVTVWVRLG</sequence>